<dbReference type="SUPFAM" id="SSF56371">
    <property type="entry name" value="Ribosome inactivating proteins (RIP)"/>
    <property type="match status" value="1"/>
</dbReference>
<accession>A0AAV9V0A5</accession>
<dbReference type="InterPro" id="IPR001574">
    <property type="entry name" value="Ribosome_inactivat_prot"/>
</dbReference>
<dbReference type="Gene3D" id="3.40.420.10">
    <property type="entry name" value="Ricin (A subunit), domain 1"/>
    <property type="match status" value="1"/>
</dbReference>
<evidence type="ECO:0000256" key="1">
    <source>
        <dbReference type="ARBA" id="ARBA00000237"/>
    </source>
</evidence>
<evidence type="ECO:0000256" key="4">
    <source>
        <dbReference type="ARBA" id="ARBA00022801"/>
    </source>
</evidence>
<dbReference type="InterPro" id="IPR046533">
    <property type="entry name" value="DUF6598"/>
</dbReference>
<evidence type="ECO:0000313" key="10">
    <source>
        <dbReference type="Proteomes" id="UP001375240"/>
    </source>
</evidence>
<dbReference type="EC" id="3.2.2.22" evidence="3"/>
<keyword evidence="7" id="KW-0732">Signal</keyword>
<sequence>MRWVAYLALWVGVIAGLVAAQGPTNRPLDANVDFEMVFDIDRDNGQVATGVQFRNFMVDLRHRAAEPDCLVGQLPILPRQQDDNIRFFDIVLRVTEGAVRLRFRRDNFYLIGHRIEGGNNAQWFECKPDPKKDKKGKPVIRAPWITGAQWLDFGENYQSLQHYAGHGRKDTVLGLHPMKKSVRDLAQSTKGQPQARAYLVLIQMLSEAARFTDLLAHIVDHWESEAAPEAGMIDRQNAWGPASELILQDPNVARNRLSAPLEQGGIRITGVTTLASLIQFMALLLQVDRGLNGGNGKLGRRSKAGQCKAPEAGWVPNGRPLLDILSVKTWYNLPRKYELYGKIWVGDSPDMMTKIYSLPVSESHAIAAGPGYEIPLNFNGVSRALSASNHISIGLELQTYDIPFGDKISTGTIEWDAFGNAGVNAYDSIQTERVDGDTTGYAEVEYIVMSNAAQAHIQLVMINGDDEDPAQVFGTVKAEYPMPRGAPRPSKAQGGDAHENDGKTITVTLLPGVEISPQQDVPKGGKIVLRKPFVVLPWDQELTLDLDLWDHNNLLSNKSIGKGKVIFAPEFEKSSKQIVKGEKGQIEVRVTWT</sequence>
<comment type="catalytic activity">
    <reaction evidence="1">
        <text>Endohydrolysis of the N-glycosidic bond at one specific adenosine on the 28S rRNA.</text>
        <dbReference type="EC" id="3.2.2.22"/>
    </reaction>
</comment>
<evidence type="ECO:0000256" key="6">
    <source>
        <dbReference type="ARBA" id="ARBA00030788"/>
    </source>
</evidence>
<comment type="similarity">
    <text evidence="2">Belongs to the ribosome-inactivating protein family. Type 1 RIP subfamily.</text>
</comment>
<dbReference type="InterPro" id="IPR036041">
    <property type="entry name" value="Ribosome-inact_prot_sf"/>
</dbReference>
<evidence type="ECO:0000313" key="9">
    <source>
        <dbReference type="EMBL" id="KAK6352995.1"/>
    </source>
</evidence>
<keyword evidence="5" id="KW-0611">Plant defense</keyword>
<comment type="caution">
    <text evidence="9">The sequence shown here is derived from an EMBL/GenBank/DDBJ whole genome shotgun (WGS) entry which is preliminary data.</text>
</comment>
<dbReference type="Proteomes" id="UP001375240">
    <property type="component" value="Unassembled WGS sequence"/>
</dbReference>
<feature type="signal peptide" evidence="7">
    <location>
        <begin position="1"/>
        <end position="20"/>
    </location>
</feature>
<dbReference type="Pfam" id="PF20241">
    <property type="entry name" value="DUF6598"/>
    <property type="match status" value="1"/>
</dbReference>
<proteinExistence type="inferred from homology"/>
<evidence type="ECO:0000256" key="5">
    <source>
        <dbReference type="ARBA" id="ARBA00022821"/>
    </source>
</evidence>
<dbReference type="GO" id="GO:0006952">
    <property type="term" value="P:defense response"/>
    <property type="evidence" value="ECO:0007669"/>
    <property type="project" value="UniProtKB-KW"/>
</dbReference>
<evidence type="ECO:0000256" key="7">
    <source>
        <dbReference type="SAM" id="SignalP"/>
    </source>
</evidence>
<dbReference type="EMBL" id="JAVHNQ010000003">
    <property type="protein sequence ID" value="KAK6352995.1"/>
    <property type="molecule type" value="Genomic_DNA"/>
</dbReference>
<feature type="domain" description="DUF6598" evidence="8">
    <location>
        <begin position="321"/>
        <end position="590"/>
    </location>
</feature>
<protein>
    <recommendedName>
        <fullName evidence="3">rRNA N-glycosylase</fullName>
        <ecNumber evidence="3">3.2.2.22</ecNumber>
    </recommendedName>
    <alternativeName>
        <fullName evidence="6">rRNA N-glycosidase</fullName>
    </alternativeName>
</protein>
<dbReference type="PANTHER" id="PTHR33453">
    <property type="match status" value="1"/>
</dbReference>
<dbReference type="GO" id="GO:0017148">
    <property type="term" value="P:negative regulation of translation"/>
    <property type="evidence" value="ECO:0007669"/>
    <property type="project" value="InterPro"/>
</dbReference>
<organism evidence="9 10">
    <name type="scientific">Orbilia brochopaga</name>
    <dbReference type="NCBI Taxonomy" id="3140254"/>
    <lineage>
        <taxon>Eukaryota</taxon>
        <taxon>Fungi</taxon>
        <taxon>Dikarya</taxon>
        <taxon>Ascomycota</taxon>
        <taxon>Pezizomycotina</taxon>
        <taxon>Orbiliomycetes</taxon>
        <taxon>Orbiliales</taxon>
        <taxon>Orbiliaceae</taxon>
        <taxon>Orbilia</taxon>
    </lineage>
</organism>
<dbReference type="InterPro" id="IPR016138">
    <property type="entry name" value="Ribosome_inactivat_prot_sub1"/>
</dbReference>
<dbReference type="Pfam" id="PF00161">
    <property type="entry name" value="RIP"/>
    <property type="match status" value="1"/>
</dbReference>
<reference evidence="9 10" key="1">
    <citation type="submission" date="2019-10" db="EMBL/GenBank/DDBJ databases">
        <authorList>
            <person name="Palmer J.M."/>
        </authorList>
    </citation>
    <scope>NUCLEOTIDE SEQUENCE [LARGE SCALE GENOMIC DNA]</scope>
    <source>
        <strain evidence="9 10">TWF696</strain>
    </source>
</reference>
<evidence type="ECO:0000256" key="2">
    <source>
        <dbReference type="ARBA" id="ARBA00008544"/>
    </source>
</evidence>
<name>A0AAV9V0A5_9PEZI</name>
<dbReference type="PANTHER" id="PTHR33453:SF9">
    <property type="entry name" value="ALBUMIN B-32"/>
    <property type="match status" value="1"/>
</dbReference>
<evidence type="ECO:0000259" key="8">
    <source>
        <dbReference type="Pfam" id="PF20241"/>
    </source>
</evidence>
<keyword evidence="4" id="KW-0378">Hydrolase</keyword>
<dbReference type="AlphaFoldDB" id="A0AAV9V0A5"/>
<gene>
    <name evidence="9" type="ORF">TWF696_004984</name>
</gene>
<evidence type="ECO:0000256" key="3">
    <source>
        <dbReference type="ARBA" id="ARBA00012001"/>
    </source>
</evidence>
<dbReference type="InterPro" id="IPR017989">
    <property type="entry name" value="Ribosome_inactivat_1/2"/>
</dbReference>
<dbReference type="PRINTS" id="PR00396">
    <property type="entry name" value="SHIGARICIN"/>
</dbReference>
<keyword evidence="10" id="KW-1185">Reference proteome</keyword>
<dbReference type="GO" id="GO:0030598">
    <property type="term" value="F:rRNA N-glycosylase activity"/>
    <property type="evidence" value="ECO:0007669"/>
    <property type="project" value="UniProtKB-EC"/>
</dbReference>
<feature type="chain" id="PRO_5043934079" description="rRNA N-glycosylase" evidence="7">
    <location>
        <begin position="21"/>
        <end position="593"/>
    </location>
</feature>